<evidence type="ECO:0000313" key="2">
    <source>
        <dbReference type="Proteomes" id="UP000664795"/>
    </source>
</evidence>
<evidence type="ECO:0000313" key="1">
    <source>
        <dbReference type="EMBL" id="MBO0929491.1"/>
    </source>
</evidence>
<reference evidence="1 2" key="1">
    <citation type="submission" date="2021-03" db="EMBL/GenBank/DDBJ databases">
        <title>Fibrella sp. HMF5036 genome sequencing and assembly.</title>
        <authorList>
            <person name="Kang H."/>
            <person name="Kim H."/>
            <person name="Bae S."/>
            <person name="Joh K."/>
        </authorList>
    </citation>
    <scope>NUCLEOTIDE SEQUENCE [LARGE SCALE GENOMIC DNA]</scope>
    <source>
        <strain evidence="1 2">HMF5036</strain>
    </source>
</reference>
<name>A0A939G091_9BACT</name>
<dbReference type="AlphaFoldDB" id="A0A939G091"/>
<sequence>MIDIVLSLFEGLPARRPHARLILLARFRCRLPTPLPCLSACFIAE</sequence>
<accession>A0A939G091</accession>
<organism evidence="1 2">
    <name type="scientific">Fibrella aquatilis</name>
    <dbReference type="NCBI Taxonomy" id="2817059"/>
    <lineage>
        <taxon>Bacteria</taxon>
        <taxon>Pseudomonadati</taxon>
        <taxon>Bacteroidota</taxon>
        <taxon>Cytophagia</taxon>
        <taxon>Cytophagales</taxon>
        <taxon>Spirosomataceae</taxon>
        <taxon>Fibrella</taxon>
    </lineage>
</organism>
<gene>
    <name evidence="1" type="ORF">J2I48_00710</name>
</gene>
<dbReference type="EMBL" id="JAFMYU010000001">
    <property type="protein sequence ID" value="MBO0929491.1"/>
    <property type="molecule type" value="Genomic_DNA"/>
</dbReference>
<dbReference type="RefSeq" id="WP_207333458.1">
    <property type="nucleotide sequence ID" value="NZ_JAFMYU010000001.1"/>
</dbReference>
<comment type="caution">
    <text evidence="1">The sequence shown here is derived from an EMBL/GenBank/DDBJ whole genome shotgun (WGS) entry which is preliminary data.</text>
</comment>
<proteinExistence type="predicted"/>
<dbReference type="Proteomes" id="UP000664795">
    <property type="component" value="Unassembled WGS sequence"/>
</dbReference>
<keyword evidence="2" id="KW-1185">Reference proteome</keyword>
<protein>
    <submittedName>
        <fullName evidence="1">Uncharacterized protein</fullName>
    </submittedName>
</protein>